<gene>
    <name evidence="1" type="ORF">CRG98_005370</name>
</gene>
<evidence type="ECO:0000313" key="2">
    <source>
        <dbReference type="Proteomes" id="UP000233551"/>
    </source>
</evidence>
<comment type="caution">
    <text evidence="1">The sequence shown here is derived from an EMBL/GenBank/DDBJ whole genome shotgun (WGS) entry which is preliminary data.</text>
</comment>
<reference evidence="1 2" key="1">
    <citation type="submission" date="2017-11" db="EMBL/GenBank/DDBJ databases">
        <title>De-novo sequencing of pomegranate (Punica granatum L.) genome.</title>
        <authorList>
            <person name="Akparov Z."/>
            <person name="Amiraslanov A."/>
            <person name="Hajiyeva S."/>
            <person name="Abbasov M."/>
            <person name="Kaur K."/>
            <person name="Hamwieh A."/>
            <person name="Solovyev V."/>
            <person name="Salamov A."/>
            <person name="Braich B."/>
            <person name="Kosarev P."/>
            <person name="Mahmoud A."/>
            <person name="Hajiyev E."/>
            <person name="Babayeva S."/>
            <person name="Izzatullayeva V."/>
            <person name="Mammadov A."/>
            <person name="Mammadov A."/>
            <person name="Sharifova S."/>
            <person name="Ojaghi J."/>
            <person name="Eynullazada K."/>
            <person name="Bayramov B."/>
            <person name="Abdulazimova A."/>
            <person name="Shahmuradov I."/>
        </authorList>
    </citation>
    <scope>NUCLEOTIDE SEQUENCE [LARGE SCALE GENOMIC DNA]</scope>
    <source>
        <strain evidence="2">cv. AG2017</strain>
        <tissue evidence="1">Leaf</tissue>
    </source>
</reference>
<dbReference type="EMBL" id="PGOL01000219">
    <property type="protein sequence ID" value="PKI74249.1"/>
    <property type="molecule type" value="Genomic_DNA"/>
</dbReference>
<keyword evidence="2" id="KW-1185">Reference proteome</keyword>
<evidence type="ECO:0000313" key="1">
    <source>
        <dbReference type="EMBL" id="PKI74249.1"/>
    </source>
</evidence>
<sequence length="188" mass="21210">MHSEVESFEPFALANLRDKRIKPARSKTPFGVTLAKARVKERHNRKPFGVVVAKGELFFFRLRGAAPRVSHLWFHTHTTAVRVSHPLRCIQGFTPTPPQSGFHTRSAALGFHTHTTAVRDSHPFRCNRVSHPHHCSEGFTSAPLHLGFTPTLLQSGFHTRSTAFGFHTHFSLISTYNAGISHYARTFY</sequence>
<organism evidence="1 2">
    <name type="scientific">Punica granatum</name>
    <name type="common">Pomegranate</name>
    <dbReference type="NCBI Taxonomy" id="22663"/>
    <lineage>
        <taxon>Eukaryota</taxon>
        <taxon>Viridiplantae</taxon>
        <taxon>Streptophyta</taxon>
        <taxon>Embryophyta</taxon>
        <taxon>Tracheophyta</taxon>
        <taxon>Spermatophyta</taxon>
        <taxon>Magnoliopsida</taxon>
        <taxon>eudicotyledons</taxon>
        <taxon>Gunneridae</taxon>
        <taxon>Pentapetalae</taxon>
        <taxon>rosids</taxon>
        <taxon>malvids</taxon>
        <taxon>Myrtales</taxon>
        <taxon>Lythraceae</taxon>
        <taxon>Punica</taxon>
    </lineage>
</organism>
<protein>
    <submittedName>
        <fullName evidence="1">Uncharacterized protein</fullName>
    </submittedName>
</protein>
<name>A0A2I0L0M1_PUNGR</name>
<accession>A0A2I0L0M1</accession>
<dbReference type="AlphaFoldDB" id="A0A2I0L0M1"/>
<proteinExistence type="predicted"/>
<dbReference type="Proteomes" id="UP000233551">
    <property type="component" value="Unassembled WGS sequence"/>
</dbReference>